<evidence type="ECO:0000256" key="3">
    <source>
        <dbReference type="ARBA" id="ARBA00022741"/>
    </source>
</evidence>
<dbReference type="InterPro" id="IPR055237">
    <property type="entry name" value="Cdc6_lid"/>
</dbReference>
<dbReference type="NCBIfam" id="TIGR02928">
    <property type="entry name" value="orc1/cdc6 family replication initiation protein"/>
    <property type="match status" value="1"/>
</dbReference>
<dbReference type="InterPro" id="IPR036388">
    <property type="entry name" value="WH-like_DNA-bd_sf"/>
</dbReference>
<dbReference type="InterPro" id="IPR050311">
    <property type="entry name" value="ORC1/CDC6"/>
</dbReference>
<dbReference type="SUPFAM" id="SSF46785">
    <property type="entry name" value="Winged helix' DNA-binding domain"/>
    <property type="match status" value="1"/>
</dbReference>
<protein>
    <recommendedName>
        <fullName evidence="5">ORC1-type DNA replication protein</fullName>
    </recommendedName>
</protein>
<dbReference type="CDD" id="cd07177">
    <property type="entry name" value="terB_like"/>
    <property type="match status" value="1"/>
</dbReference>
<evidence type="ECO:0000313" key="9">
    <source>
        <dbReference type="Proteomes" id="UP000011586"/>
    </source>
</evidence>
<dbReference type="InterPro" id="IPR036390">
    <property type="entry name" value="WH_DNA-bd_sf"/>
</dbReference>
<dbReference type="GO" id="GO:0006260">
    <property type="term" value="P:DNA replication"/>
    <property type="evidence" value="ECO:0007669"/>
    <property type="project" value="UniProtKB-UniRule"/>
</dbReference>
<sequence length="432" mass="48040">MCVSTDRSAPDRIQHAVAKQNAFHRKPGVSLMDAADDLFTREDPIFANKELLEISHLPGEGRIVGRDDEIADLATAVNPAIFGQSPSNVLIYGKTGTGKSLCAKYVSKRLVSTASEEGVTATFAYVDCAQDTTETQAVQTIAEGVNDPEETGINVPDKGLSTSTYYKRLWRILDQRYDVILILLDEIDKLDDDAILMQLSRAGEAGKITDCKLGVVGISNKIQYKDRMDERVKSSLCEREFVFPPYDANQLREIMQARADAFHDDVLEPSTIPRAAALAAREHGDARKAIDILRYAGEIAQANGEPTVREEFVTQARERAETDRFRELIRGSTPHSRYVLQALALLSLSNGRQDGFRTSRVYEIYENICRQEGSDSLSLRRVRDLLKEHAFLDIIEQSKHSGGSAEGSYTKHQLLEDPSVVKEVLTEDDAET</sequence>
<feature type="domain" description="Cdc6 C-terminal" evidence="7">
    <location>
        <begin position="340"/>
        <end position="425"/>
    </location>
</feature>
<dbReference type="Pfam" id="PF09079">
    <property type="entry name" value="WHD_Cdc6"/>
    <property type="match status" value="1"/>
</dbReference>
<dbReference type="PANTHER" id="PTHR10763:SF22">
    <property type="entry name" value="ORC1-TYPE DNA REPLICATION PROTEIN"/>
    <property type="match status" value="1"/>
</dbReference>
<dbReference type="Proteomes" id="UP000011586">
    <property type="component" value="Unassembled WGS sequence"/>
</dbReference>
<dbReference type="FunFam" id="1.10.8.60:FF:000073">
    <property type="entry name" value="ORC1-type DNA replication protein"/>
    <property type="match status" value="1"/>
</dbReference>
<feature type="domain" description="AAA+ ATPase" evidence="6">
    <location>
        <begin position="85"/>
        <end position="247"/>
    </location>
</feature>
<dbReference type="Gene3D" id="1.10.8.60">
    <property type="match status" value="1"/>
</dbReference>
<dbReference type="HAMAP" id="MF_01407">
    <property type="entry name" value="ORC1_type_DNA_replic_protein"/>
    <property type="match status" value="1"/>
</dbReference>
<keyword evidence="3 5" id="KW-0547">Nucleotide-binding</keyword>
<evidence type="ECO:0000256" key="2">
    <source>
        <dbReference type="ARBA" id="ARBA00022705"/>
    </source>
</evidence>
<dbReference type="FunFam" id="3.40.50.300:FF:000930">
    <property type="entry name" value="ORC1-type DNA replication protein"/>
    <property type="match status" value="1"/>
</dbReference>
<dbReference type="Gene3D" id="3.40.50.300">
    <property type="entry name" value="P-loop containing nucleotide triphosphate hydrolases"/>
    <property type="match status" value="1"/>
</dbReference>
<keyword evidence="2 5" id="KW-0235">DNA replication</keyword>
<proteinExistence type="inferred from homology"/>
<reference evidence="8 9" key="1">
    <citation type="journal article" date="2014" name="PLoS Genet.">
        <title>Phylogenetically driven sequencing of extremely halophilic archaea reveals strategies for static and dynamic osmo-response.</title>
        <authorList>
            <person name="Becker E.A."/>
            <person name="Seitzer P.M."/>
            <person name="Tritt A."/>
            <person name="Larsen D."/>
            <person name="Krusor M."/>
            <person name="Yao A.I."/>
            <person name="Wu D."/>
            <person name="Madern D."/>
            <person name="Eisen J.A."/>
            <person name="Darling A.E."/>
            <person name="Facciotti M.T."/>
        </authorList>
    </citation>
    <scope>NUCLEOTIDE SEQUENCE [LARGE SCALE GENOMIC DNA]</scope>
    <source>
        <strain evidence="8 9">DSM 19288</strain>
    </source>
</reference>
<evidence type="ECO:0000259" key="7">
    <source>
        <dbReference type="SMART" id="SM01074"/>
    </source>
</evidence>
<dbReference type="Pfam" id="PF22703">
    <property type="entry name" value="Cdc6_lid"/>
    <property type="match status" value="1"/>
</dbReference>
<dbReference type="InterPro" id="IPR014277">
    <property type="entry name" value="Orc1/Cdc6_arc"/>
</dbReference>
<dbReference type="PATRIC" id="fig|1227465.4.peg.2124"/>
<dbReference type="SMART" id="SM00382">
    <property type="entry name" value="AAA"/>
    <property type="match status" value="1"/>
</dbReference>
<dbReference type="GO" id="GO:0016887">
    <property type="term" value="F:ATP hydrolysis activity"/>
    <property type="evidence" value="ECO:0007669"/>
    <property type="project" value="InterPro"/>
</dbReference>
<evidence type="ECO:0000256" key="1">
    <source>
        <dbReference type="ARBA" id="ARBA00006184"/>
    </source>
</evidence>
<dbReference type="PANTHER" id="PTHR10763">
    <property type="entry name" value="CELL DIVISION CONTROL PROTEIN 6-RELATED"/>
    <property type="match status" value="1"/>
</dbReference>
<dbReference type="CDD" id="cd08768">
    <property type="entry name" value="Cdc6_C"/>
    <property type="match status" value="1"/>
</dbReference>
<feature type="binding site" evidence="5">
    <location>
        <position position="258"/>
    </location>
    <ligand>
        <name>ATP</name>
        <dbReference type="ChEBI" id="CHEBI:30616"/>
    </ligand>
</feature>
<name>M0E7M1_9EURY</name>
<keyword evidence="4 5" id="KW-0067">ATP-binding</keyword>
<evidence type="ECO:0000256" key="5">
    <source>
        <dbReference type="HAMAP-Rule" id="MF_01407"/>
    </source>
</evidence>
<dbReference type="InterPro" id="IPR049945">
    <property type="entry name" value="AAA_22"/>
</dbReference>
<dbReference type="STRING" id="1227465.C463_10895"/>
<keyword evidence="9" id="KW-1185">Reference proteome</keyword>
<comment type="caution">
    <text evidence="8">The sequence shown here is derived from an EMBL/GenBank/DDBJ whole genome shotgun (WGS) entry which is preliminary data.</text>
</comment>
<comment type="similarity">
    <text evidence="1 5">Belongs to the CDC6/cdc18 family.</text>
</comment>
<dbReference type="SUPFAM" id="SSF52540">
    <property type="entry name" value="P-loop containing nucleoside triphosphate hydrolases"/>
    <property type="match status" value="1"/>
</dbReference>
<dbReference type="EMBL" id="AOJK01000056">
    <property type="protein sequence ID" value="ELZ42374.1"/>
    <property type="molecule type" value="Genomic_DNA"/>
</dbReference>
<dbReference type="Pfam" id="PF13401">
    <property type="entry name" value="AAA_22"/>
    <property type="match status" value="1"/>
</dbReference>
<dbReference type="InterPro" id="IPR003593">
    <property type="entry name" value="AAA+_ATPase"/>
</dbReference>
<comment type="function">
    <text evidence="5">Involved in regulation of DNA replication.</text>
</comment>
<evidence type="ECO:0000259" key="6">
    <source>
        <dbReference type="SMART" id="SM00382"/>
    </source>
</evidence>
<dbReference type="AlphaFoldDB" id="M0E7M1"/>
<gene>
    <name evidence="8" type="ORF">C463_10895</name>
</gene>
<dbReference type="Gene3D" id="1.10.10.10">
    <property type="entry name" value="Winged helix-like DNA-binding domain superfamily/Winged helix DNA-binding domain"/>
    <property type="match status" value="1"/>
</dbReference>
<evidence type="ECO:0000313" key="8">
    <source>
        <dbReference type="EMBL" id="ELZ42374.1"/>
    </source>
</evidence>
<organism evidence="8 9">
    <name type="scientific">Halorubrum californiense DSM 19288</name>
    <dbReference type="NCBI Taxonomy" id="1227465"/>
    <lineage>
        <taxon>Archaea</taxon>
        <taxon>Methanobacteriati</taxon>
        <taxon>Methanobacteriota</taxon>
        <taxon>Stenosarchaea group</taxon>
        <taxon>Halobacteria</taxon>
        <taxon>Halobacteriales</taxon>
        <taxon>Haloferacaceae</taxon>
        <taxon>Halorubrum</taxon>
    </lineage>
</organism>
<dbReference type="GO" id="GO:0005524">
    <property type="term" value="F:ATP binding"/>
    <property type="evidence" value="ECO:0007669"/>
    <property type="project" value="UniProtKB-UniRule"/>
</dbReference>
<feature type="binding site" evidence="5">
    <location>
        <position position="246"/>
    </location>
    <ligand>
        <name>ATP</name>
        <dbReference type="ChEBI" id="CHEBI:30616"/>
    </ligand>
</feature>
<evidence type="ECO:0000256" key="4">
    <source>
        <dbReference type="ARBA" id="ARBA00022840"/>
    </source>
</evidence>
<dbReference type="InterPro" id="IPR027417">
    <property type="entry name" value="P-loop_NTPase"/>
</dbReference>
<dbReference type="InterPro" id="IPR015163">
    <property type="entry name" value="Cdc6_C"/>
</dbReference>
<dbReference type="SMART" id="SM01074">
    <property type="entry name" value="Cdc6_C"/>
    <property type="match status" value="1"/>
</dbReference>
<accession>M0E7M1</accession>
<feature type="binding site" evidence="5">
    <location>
        <begin position="97"/>
        <end position="101"/>
    </location>
    <ligand>
        <name>ATP</name>
        <dbReference type="ChEBI" id="CHEBI:30616"/>
    </ligand>
</feature>